<organism evidence="2 3">
    <name type="scientific">Canavalia gladiata</name>
    <name type="common">Sword bean</name>
    <name type="synonym">Dolichos gladiatus</name>
    <dbReference type="NCBI Taxonomy" id="3824"/>
    <lineage>
        <taxon>Eukaryota</taxon>
        <taxon>Viridiplantae</taxon>
        <taxon>Streptophyta</taxon>
        <taxon>Embryophyta</taxon>
        <taxon>Tracheophyta</taxon>
        <taxon>Spermatophyta</taxon>
        <taxon>Magnoliopsida</taxon>
        <taxon>eudicotyledons</taxon>
        <taxon>Gunneridae</taxon>
        <taxon>Pentapetalae</taxon>
        <taxon>rosids</taxon>
        <taxon>fabids</taxon>
        <taxon>Fabales</taxon>
        <taxon>Fabaceae</taxon>
        <taxon>Papilionoideae</taxon>
        <taxon>50 kb inversion clade</taxon>
        <taxon>NPAAA clade</taxon>
        <taxon>indigoferoid/millettioid clade</taxon>
        <taxon>Phaseoleae</taxon>
        <taxon>Canavalia</taxon>
    </lineage>
</organism>
<keyword evidence="3" id="KW-1185">Reference proteome</keyword>
<dbReference type="Proteomes" id="UP001367508">
    <property type="component" value="Unassembled WGS sequence"/>
</dbReference>
<gene>
    <name evidence="2" type="ORF">VNO77_19855</name>
</gene>
<dbReference type="EMBL" id="JAYMYQ010000004">
    <property type="protein sequence ID" value="KAK7339201.1"/>
    <property type="molecule type" value="Genomic_DNA"/>
</dbReference>
<name>A0AAN9QLU9_CANGL</name>
<dbReference type="AlphaFoldDB" id="A0AAN9QLU9"/>
<feature type="region of interest" description="Disordered" evidence="1">
    <location>
        <begin position="1"/>
        <end position="31"/>
    </location>
</feature>
<reference evidence="2 3" key="1">
    <citation type="submission" date="2024-01" db="EMBL/GenBank/DDBJ databases">
        <title>The genomes of 5 underutilized Papilionoideae crops provide insights into root nodulation and disease resistanc.</title>
        <authorList>
            <person name="Jiang F."/>
        </authorList>
    </citation>
    <scope>NUCLEOTIDE SEQUENCE [LARGE SCALE GENOMIC DNA]</scope>
    <source>
        <strain evidence="2">LVBAO_FW01</strain>
        <tissue evidence="2">Leaves</tissue>
    </source>
</reference>
<accession>A0AAN9QLU9</accession>
<evidence type="ECO:0000313" key="2">
    <source>
        <dbReference type="EMBL" id="KAK7339201.1"/>
    </source>
</evidence>
<sequence>MPGPLGVVALGENQQRRMQDAAPGDRTQNLGSQATCLTTMPSAPNTQKTEQSIERDNIVFDQALDEETEKYYGGNLTTQSYPSDTGQGLCPFMHSQTFIPDLVWT</sequence>
<evidence type="ECO:0000313" key="3">
    <source>
        <dbReference type="Proteomes" id="UP001367508"/>
    </source>
</evidence>
<comment type="caution">
    <text evidence="2">The sequence shown here is derived from an EMBL/GenBank/DDBJ whole genome shotgun (WGS) entry which is preliminary data.</text>
</comment>
<protein>
    <submittedName>
        <fullName evidence="2">Uncharacterized protein</fullName>
    </submittedName>
</protein>
<evidence type="ECO:0000256" key="1">
    <source>
        <dbReference type="SAM" id="MobiDB-lite"/>
    </source>
</evidence>
<proteinExistence type="predicted"/>